<accession>A0ACC1K8K6</accession>
<organism evidence="1 2">
    <name type="scientific">Coemansia nantahalensis</name>
    <dbReference type="NCBI Taxonomy" id="2789366"/>
    <lineage>
        <taxon>Eukaryota</taxon>
        <taxon>Fungi</taxon>
        <taxon>Fungi incertae sedis</taxon>
        <taxon>Zoopagomycota</taxon>
        <taxon>Kickxellomycotina</taxon>
        <taxon>Kickxellomycetes</taxon>
        <taxon>Kickxellales</taxon>
        <taxon>Kickxellaceae</taxon>
        <taxon>Coemansia</taxon>
    </lineage>
</organism>
<reference evidence="1" key="1">
    <citation type="submission" date="2022-07" db="EMBL/GenBank/DDBJ databases">
        <title>Phylogenomic reconstructions and comparative analyses of Kickxellomycotina fungi.</title>
        <authorList>
            <person name="Reynolds N.K."/>
            <person name="Stajich J.E."/>
            <person name="Barry K."/>
            <person name="Grigoriev I.V."/>
            <person name="Crous P."/>
            <person name="Smith M.E."/>
        </authorList>
    </citation>
    <scope>NUCLEOTIDE SEQUENCE</scope>
    <source>
        <strain evidence="1">CBS 109366</strain>
    </source>
</reference>
<evidence type="ECO:0000313" key="1">
    <source>
        <dbReference type="EMBL" id="KAJ2775646.1"/>
    </source>
</evidence>
<dbReference type="EMBL" id="JANBUJ010000005">
    <property type="protein sequence ID" value="KAJ2775646.1"/>
    <property type="molecule type" value="Genomic_DNA"/>
</dbReference>
<keyword evidence="2" id="KW-1185">Reference proteome</keyword>
<sequence length="115" mass="11351">MAAAAPTQGRGSGSGSGAPAGERTPLLYVGYCPPPKPLSAEDVAQRRRSLGILSELSVELLSAGPTPECLSASDSLYGSRVSLPGGAAGDGSSASRGRSPLRCPCWGSAAAPSPP</sequence>
<name>A0ACC1K8K6_9FUNG</name>
<proteinExistence type="predicted"/>
<protein>
    <submittedName>
        <fullName evidence="1">Uncharacterized protein</fullName>
    </submittedName>
</protein>
<evidence type="ECO:0000313" key="2">
    <source>
        <dbReference type="Proteomes" id="UP001140234"/>
    </source>
</evidence>
<gene>
    <name evidence="1" type="ORF">IWQ57_000275</name>
</gene>
<dbReference type="Proteomes" id="UP001140234">
    <property type="component" value="Unassembled WGS sequence"/>
</dbReference>
<comment type="caution">
    <text evidence="1">The sequence shown here is derived from an EMBL/GenBank/DDBJ whole genome shotgun (WGS) entry which is preliminary data.</text>
</comment>